<evidence type="ECO:0000256" key="8">
    <source>
        <dbReference type="ARBA" id="ARBA00023065"/>
    </source>
</evidence>
<evidence type="ECO:0000256" key="5">
    <source>
        <dbReference type="ARBA" id="ARBA00022692"/>
    </source>
</evidence>
<evidence type="ECO:0000256" key="7">
    <source>
        <dbReference type="ARBA" id="ARBA00022989"/>
    </source>
</evidence>
<accession>W2V1I2</accession>
<keyword evidence="9 10" id="KW-0472">Membrane</keyword>
<dbReference type="STRING" id="1401685.P857_412"/>
<keyword evidence="3" id="KW-0050">Antiport</keyword>
<keyword evidence="7 10" id="KW-1133">Transmembrane helix</keyword>
<dbReference type="GO" id="GO:0015297">
    <property type="term" value="F:antiporter activity"/>
    <property type="evidence" value="ECO:0007669"/>
    <property type="project" value="UniProtKB-KW"/>
</dbReference>
<dbReference type="Pfam" id="PF00999">
    <property type="entry name" value="Na_H_Exchanger"/>
    <property type="match status" value="1"/>
</dbReference>
<feature type="transmembrane region" description="Helical" evidence="10">
    <location>
        <begin position="225"/>
        <end position="243"/>
    </location>
</feature>
<dbReference type="SUPFAM" id="SSF51735">
    <property type="entry name" value="NAD(P)-binding Rossmann-fold domains"/>
    <property type="match status" value="1"/>
</dbReference>
<comment type="caution">
    <text evidence="12">The sequence shown here is derived from an EMBL/GenBank/DDBJ whole genome shotgun (WGS) entry which is preliminary data.</text>
</comment>
<feature type="transmembrane region" description="Helical" evidence="10">
    <location>
        <begin position="64"/>
        <end position="83"/>
    </location>
</feature>
<dbReference type="AlphaFoldDB" id="W2V1I2"/>
<evidence type="ECO:0000256" key="1">
    <source>
        <dbReference type="ARBA" id="ARBA00004127"/>
    </source>
</evidence>
<dbReference type="Pfam" id="PF02254">
    <property type="entry name" value="TrkA_N"/>
    <property type="match status" value="1"/>
</dbReference>
<name>W2V1I2_9RICK</name>
<dbReference type="FunFam" id="3.40.50.720:FF:000036">
    <property type="entry name" value="Glutathione-regulated potassium-efflux system protein KefB"/>
    <property type="match status" value="1"/>
</dbReference>
<dbReference type="Proteomes" id="UP000018951">
    <property type="component" value="Unassembled WGS sequence"/>
</dbReference>
<keyword evidence="5 10" id="KW-0812">Transmembrane</keyword>
<keyword evidence="13" id="KW-1185">Reference proteome</keyword>
<feature type="transmembrane region" description="Helical" evidence="10">
    <location>
        <begin position="280"/>
        <end position="300"/>
    </location>
</feature>
<evidence type="ECO:0000259" key="11">
    <source>
        <dbReference type="PROSITE" id="PS51201"/>
    </source>
</evidence>
<dbReference type="PROSITE" id="PS51201">
    <property type="entry name" value="RCK_N"/>
    <property type="match status" value="1"/>
</dbReference>
<feature type="transmembrane region" description="Helical" evidence="10">
    <location>
        <begin position="95"/>
        <end position="118"/>
    </location>
</feature>
<feature type="transmembrane region" description="Helical" evidence="10">
    <location>
        <begin position="156"/>
        <end position="179"/>
    </location>
</feature>
<dbReference type="Gene3D" id="1.20.1530.20">
    <property type="match status" value="1"/>
</dbReference>
<dbReference type="InterPro" id="IPR006153">
    <property type="entry name" value="Cation/H_exchanger_TM"/>
</dbReference>
<feature type="transmembrane region" description="Helical" evidence="10">
    <location>
        <begin position="124"/>
        <end position="144"/>
    </location>
</feature>
<keyword evidence="8" id="KW-0406">Ion transport</keyword>
<feature type="transmembrane region" description="Helical" evidence="10">
    <location>
        <begin position="306"/>
        <end position="328"/>
    </location>
</feature>
<feature type="domain" description="RCK N-terminal" evidence="11">
    <location>
        <begin position="417"/>
        <end position="537"/>
    </location>
</feature>
<evidence type="ECO:0000313" key="13">
    <source>
        <dbReference type="Proteomes" id="UP000018951"/>
    </source>
</evidence>
<feature type="transmembrane region" description="Helical" evidence="10">
    <location>
        <begin position="40"/>
        <end position="58"/>
    </location>
</feature>
<feature type="transmembrane region" description="Helical" evidence="10">
    <location>
        <begin position="340"/>
        <end position="357"/>
    </location>
</feature>
<dbReference type="GO" id="GO:0012505">
    <property type="term" value="C:endomembrane system"/>
    <property type="evidence" value="ECO:0007669"/>
    <property type="project" value="UniProtKB-SubCell"/>
</dbReference>
<evidence type="ECO:0000256" key="3">
    <source>
        <dbReference type="ARBA" id="ARBA00022449"/>
    </source>
</evidence>
<organism evidence="12 13">
    <name type="scientific">Candidatus Xenolissoclinum pacificiensis L6</name>
    <dbReference type="NCBI Taxonomy" id="1401685"/>
    <lineage>
        <taxon>Bacteria</taxon>
        <taxon>Pseudomonadati</taxon>
        <taxon>Pseudomonadota</taxon>
        <taxon>Alphaproteobacteria</taxon>
        <taxon>Rickettsiales</taxon>
        <taxon>Anaplasmataceae</taxon>
        <taxon>Candidatus Xenolissoclinum</taxon>
    </lineage>
</organism>
<dbReference type="PATRIC" id="fig|1401685.3.peg.705"/>
<dbReference type="InterPro" id="IPR003148">
    <property type="entry name" value="RCK_N"/>
</dbReference>
<keyword evidence="2" id="KW-0813">Transport</keyword>
<reference evidence="12 13" key="1">
    <citation type="journal article" date="2013" name="PLoS ONE">
        <title>Bacterial endosymbiosis in a chordate host: long-term co-evolution and conservation of secondary metabolism.</title>
        <authorList>
            <person name="Kwan J.C."/>
            <person name="Schmidt E.W."/>
        </authorList>
    </citation>
    <scope>NUCLEOTIDE SEQUENCE [LARGE SCALE GENOMIC DNA]</scope>
    <source>
        <strain evidence="13">L6</strain>
    </source>
</reference>
<dbReference type="GO" id="GO:0005886">
    <property type="term" value="C:plasma membrane"/>
    <property type="evidence" value="ECO:0007669"/>
    <property type="project" value="TreeGrafter"/>
</dbReference>
<evidence type="ECO:0000256" key="2">
    <source>
        <dbReference type="ARBA" id="ARBA00022448"/>
    </source>
</evidence>
<evidence type="ECO:0000256" key="10">
    <source>
        <dbReference type="SAM" id="Phobius"/>
    </source>
</evidence>
<feature type="transmembrane region" description="Helical" evidence="10">
    <location>
        <begin position="15"/>
        <end position="33"/>
    </location>
</feature>
<evidence type="ECO:0000256" key="6">
    <source>
        <dbReference type="ARBA" id="ARBA00022958"/>
    </source>
</evidence>
<dbReference type="PANTHER" id="PTHR46157">
    <property type="entry name" value="K(+) EFFLUX ANTIPORTER 3, CHLOROPLASTIC"/>
    <property type="match status" value="1"/>
</dbReference>
<keyword evidence="6" id="KW-0630">Potassium</keyword>
<dbReference type="InterPro" id="IPR036291">
    <property type="entry name" value="NAD(P)-bd_dom_sf"/>
</dbReference>
<dbReference type="PANTHER" id="PTHR46157:SF4">
    <property type="entry name" value="K(+) EFFLUX ANTIPORTER 3, CHLOROPLASTIC"/>
    <property type="match status" value="1"/>
</dbReference>
<proteinExistence type="predicted"/>
<feature type="transmembrane region" description="Helical" evidence="10">
    <location>
        <begin position="369"/>
        <end position="392"/>
    </location>
</feature>
<dbReference type="GO" id="GO:0006813">
    <property type="term" value="P:potassium ion transport"/>
    <property type="evidence" value="ECO:0007669"/>
    <property type="project" value="UniProtKB-KW"/>
</dbReference>
<feature type="transmembrane region" description="Helical" evidence="10">
    <location>
        <begin position="191"/>
        <end position="213"/>
    </location>
</feature>
<gene>
    <name evidence="12" type="primary">kefB</name>
    <name evidence="12" type="ORF">P857_412</name>
</gene>
<dbReference type="GO" id="GO:1902600">
    <property type="term" value="P:proton transmembrane transport"/>
    <property type="evidence" value="ECO:0007669"/>
    <property type="project" value="InterPro"/>
</dbReference>
<evidence type="ECO:0000256" key="4">
    <source>
        <dbReference type="ARBA" id="ARBA00022538"/>
    </source>
</evidence>
<dbReference type="EMBL" id="AXCJ01000007">
    <property type="protein sequence ID" value="ETO91288.1"/>
    <property type="molecule type" value="Genomic_DNA"/>
</dbReference>
<dbReference type="Gene3D" id="3.40.50.720">
    <property type="entry name" value="NAD(P)-binding Rossmann-like Domain"/>
    <property type="match status" value="1"/>
</dbReference>
<dbReference type="InterPro" id="IPR038770">
    <property type="entry name" value="Na+/solute_symporter_sf"/>
</dbReference>
<keyword evidence="4" id="KW-0633">Potassium transport</keyword>
<evidence type="ECO:0000313" key="12">
    <source>
        <dbReference type="EMBL" id="ETO91288.1"/>
    </source>
</evidence>
<sequence length="579" mass="63381">MTDTITYIGSNPSSLSEVLILLFTAVATVTIFFKIKVSPILGYFVAGALLGINGFGFIHSVVIIEAIAEFGVVFLLFMIGLELTVDRLMTMRSHVFGFGSLQFFITSIVIIALCHYLSDIGLKSSVIIGASLSLSSTALVLQVVQEHALQNKQVGRLSIAILLLQDFAVVPLLVLIPLIESNSPQNILFPIGQALVKATIVLIIIFMTGRLVLRPTFKFIATTKSNELFVATTLLVILGSAYLTEKLELSLAMGAFVAGLLVAETEYDQEVEHVVLPFKSLLLGLFFMTIGMSIDIVFLIDKIWLILSLTTALIVVKSVIIMVLGYIFGFRNGSAIHGGLLLAQGSEFALILINLATKKGITSEYSQSLITAIITTSMGITPVLSYLGMIVVKKMESRNNPPLNRQNSIELETMDVDNHVVIIGFGKAGKMVAKMLTVGKINYIAIDKDEEIVKKYQEKGFSLYYGDVRKLSILKAIGAGRAKLVVIAFENKHSVKQIIQIMKNNFPDVTIILRVKDLKENKELKGTGVILIPENFEIGLQLGGAVLVSNGISEYNVSLIKNRFRSCNYAMIKEEDTED</sequence>
<evidence type="ECO:0000256" key="9">
    <source>
        <dbReference type="ARBA" id="ARBA00023136"/>
    </source>
</evidence>
<protein>
    <submittedName>
        <fullName evidence="12">Glutathione-regulated potassium-efflux system protein kefB</fullName>
    </submittedName>
</protein>
<comment type="subcellular location">
    <subcellularLocation>
        <location evidence="1">Endomembrane system</location>
        <topology evidence="1">Multi-pass membrane protein</topology>
    </subcellularLocation>
</comment>